<feature type="domain" description="NlpC/P60" evidence="8">
    <location>
        <begin position="104"/>
        <end position="253"/>
    </location>
</feature>
<evidence type="ECO:0000256" key="5">
    <source>
        <dbReference type="ARBA" id="ARBA00022807"/>
    </source>
</evidence>
<dbReference type="PROSITE" id="PS51935">
    <property type="entry name" value="NLPC_P60"/>
    <property type="match status" value="1"/>
</dbReference>
<keyword evidence="10" id="KW-1185">Reference proteome</keyword>
<evidence type="ECO:0000256" key="3">
    <source>
        <dbReference type="ARBA" id="ARBA00022723"/>
    </source>
</evidence>
<evidence type="ECO:0000259" key="8">
    <source>
        <dbReference type="PROSITE" id="PS51935"/>
    </source>
</evidence>
<dbReference type="InterPro" id="IPR000064">
    <property type="entry name" value="NLP_P60_dom"/>
</dbReference>
<name>A0ABY5QIP9_9BURK</name>
<dbReference type="Proteomes" id="UP001058980">
    <property type="component" value="Chromosome"/>
</dbReference>
<evidence type="ECO:0000313" key="9">
    <source>
        <dbReference type="EMBL" id="UVA80474.1"/>
    </source>
</evidence>
<gene>
    <name evidence="9" type="ORF">NTU39_05475</name>
</gene>
<evidence type="ECO:0000313" key="10">
    <source>
        <dbReference type="Proteomes" id="UP001058980"/>
    </source>
</evidence>
<dbReference type="SUPFAM" id="SSF54001">
    <property type="entry name" value="Cysteine proteinases"/>
    <property type="match status" value="1"/>
</dbReference>
<evidence type="ECO:0000256" key="6">
    <source>
        <dbReference type="ARBA" id="ARBA00022833"/>
    </source>
</evidence>
<evidence type="ECO:0000256" key="1">
    <source>
        <dbReference type="ARBA" id="ARBA00007074"/>
    </source>
</evidence>
<keyword evidence="5" id="KW-0788">Thiol protease</keyword>
<keyword evidence="6" id="KW-0862">Zinc</keyword>
<organism evidence="9 10">
    <name type="scientific">Pandoraea commovens</name>
    <dbReference type="NCBI Taxonomy" id="2508289"/>
    <lineage>
        <taxon>Bacteria</taxon>
        <taxon>Pseudomonadati</taxon>
        <taxon>Pseudomonadota</taxon>
        <taxon>Betaproteobacteria</taxon>
        <taxon>Burkholderiales</taxon>
        <taxon>Burkholderiaceae</taxon>
        <taxon>Pandoraea</taxon>
    </lineage>
</organism>
<keyword evidence="4" id="KW-0378">Hydrolase</keyword>
<dbReference type="Gene3D" id="3.40.140.10">
    <property type="entry name" value="Cytidine Deaminase, domain 2"/>
    <property type="match status" value="1"/>
</dbReference>
<comment type="similarity">
    <text evidence="1">Belongs to the peptidase C40 family.</text>
</comment>
<evidence type="ECO:0000256" key="2">
    <source>
        <dbReference type="ARBA" id="ARBA00022670"/>
    </source>
</evidence>
<dbReference type="PANTHER" id="PTHR34858:SF1">
    <property type="entry name" value="CYSO-CYSTEINE PEPTIDASE"/>
    <property type="match status" value="1"/>
</dbReference>
<keyword evidence="7" id="KW-0482">Metalloprotease</keyword>
<dbReference type="RefSeq" id="WP_257959406.1">
    <property type="nucleotide sequence ID" value="NZ_CP102780.1"/>
</dbReference>
<keyword evidence="3" id="KW-0479">Metal-binding</keyword>
<dbReference type="Pfam" id="PF14464">
    <property type="entry name" value="Prok-JAB"/>
    <property type="match status" value="1"/>
</dbReference>
<sequence length="255" mass="28785">MNKQTLRDIRTHAAAAYAADKQEACGLVIEEGGREVYVPCSNLAQRNPKTRQYESFILPADEFADAEDRGRILWVVHTHPDTTADPSIADRVACERSGLPWFVMGWPQGDTREMHPEGFEAPLIGRPFAHGVLDCYTLIRDWYRLERGVSLPDFDRRDGWWDDGQSDLYTQNFAVAGFADVDGSPCELHEAEKCLQPGDVIVMQIFSKNGVPNHAGVYVGDGQFLHHLAGRNSGRDVYGGYWRESTRRILRYVGR</sequence>
<dbReference type="PANTHER" id="PTHR34858">
    <property type="entry name" value="CYSO-CYSTEINE PEPTIDASE"/>
    <property type="match status" value="1"/>
</dbReference>
<dbReference type="InterPro" id="IPR028090">
    <property type="entry name" value="JAB_dom_prok"/>
</dbReference>
<dbReference type="InterPro" id="IPR051929">
    <property type="entry name" value="VirAsm_ModProt"/>
</dbReference>
<dbReference type="Pfam" id="PF00877">
    <property type="entry name" value="NLPC_P60"/>
    <property type="match status" value="1"/>
</dbReference>
<evidence type="ECO:0000256" key="4">
    <source>
        <dbReference type="ARBA" id="ARBA00022801"/>
    </source>
</evidence>
<proteinExistence type="inferred from homology"/>
<accession>A0ABY5QIP9</accession>
<evidence type="ECO:0000256" key="7">
    <source>
        <dbReference type="ARBA" id="ARBA00023049"/>
    </source>
</evidence>
<dbReference type="InterPro" id="IPR038765">
    <property type="entry name" value="Papain-like_cys_pep_sf"/>
</dbReference>
<keyword evidence="2" id="KW-0645">Protease</keyword>
<dbReference type="CDD" id="cd08073">
    <property type="entry name" value="MPN_NLPC_P60"/>
    <property type="match status" value="1"/>
</dbReference>
<dbReference type="EMBL" id="CP102780">
    <property type="protein sequence ID" value="UVA80474.1"/>
    <property type="molecule type" value="Genomic_DNA"/>
</dbReference>
<dbReference type="Gene3D" id="3.90.1720.10">
    <property type="entry name" value="endopeptidase domain like (from Nostoc punctiforme)"/>
    <property type="match status" value="1"/>
</dbReference>
<protein>
    <submittedName>
        <fullName evidence="9">C40 family peptidase</fullName>
    </submittedName>
</protein>
<reference evidence="9" key="1">
    <citation type="submission" date="2022-08" db="EMBL/GenBank/DDBJ databases">
        <title>Multi-unit outbreak of Pandoraea commovens among non-cystic fibrosis intensive care patients from 2019 to 2021 in Berlin, Germany.</title>
        <authorList>
            <person name="Menzel P."/>
        </authorList>
    </citation>
    <scope>NUCLEOTIDE SEQUENCE</scope>
    <source>
        <strain evidence="9">LB-19-202-79</strain>
    </source>
</reference>
<dbReference type="SUPFAM" id="SSF102712">
    <property type="entry name" value="JAB1/MPN domain"/>
    <property type="match status" value="1"/>
</dbReference>